<dbReference type="InterPro" id="IPR016187">
    <property type="entry name" value="CTDL_fold"/>
</dbReference>
<dbReference type="Pfam" id="PF00059">
    <property type="entry name" value="Lectin_C"/>
    <property type="match status" value="1"/>
</dbReference>
<keyword evidence="1" id="KW-0732">Signal</keyword>
<dbReference type="PANTHER" id="PTHR22803">
    <property type="entry name" value="MANNOSE, PHOSPHOLIPASE, LECTIN RECEPTOR RELATED"/>
    <property type="match status" value="1"/>
</dbReference>
<dbReference type="KEGG" id="asn:102379405"/>
<dbReference type="InterPro" id="IPR001304">
    <property type="entry name" value="C-type_lectin-like"/>
</dbReference>
<sequence length="140" mass="16507">MRTAAHLILCLLGCLVLSPWLEGAPVQKCRKDWLRYGNNCYRLFRQRKTWEDAEVECQSYSPWTHLATIHSNRETNVVSSYILRNPPDGPVWIGIHDARHNGAWTWTDGSIYHYRAWNNGEPNNLDWVEYCAELLEYKRK</sequence>
<dbReference type="GeneID" id="102379405"/>
<organism evidence="3 4">
    <name type="scientific">Alligator sinensis</name>
    <name type="common">Chinese alligator</name>
    <dbReference type="NCBI Taxonomy" id="38654"/>
    <lineage>
        <taxon>Eukaryota</taxon>
        <taxon>Metazoa</taxon>
        <taxon>Chordata</taxon>
        <taxon>Craniata</taxon>
        <taxon>Vertebrata</taxon>
        <taxon>Euteleostomi</taxon>
        <taxon>Archelosauria</taxon>
        <taxon>Archosauria</taxon>
        <taxon>Crocodylia</taxon>
        <taxon>Alligatoridae</taxon>
        <taxon>Alligatorinae</taxon>
        <taxon>Alligator</taxon>
    </lineage>
</organism>
<evidence type="ECO:0000256" key="1">
    <source>
        <dbReference type="SAM" id="SignalP"/>
    </source>
</evidence>
<dbReference type="AlphaFoldDB" id="A0A3Q0FTE4"/>
<protein>
    <submittedName>
        <fullName evidence="4">C-type lectin mannose-binding isoform-like</fullName>
    </submittedName>
</protein>
<gene>
    <name evidence="4" type="primary">LOC102379405</name>
</gene>
<proteinExistence type="predicted"/>
<reference evidence="4" key="1">
    <citation type="submission" date="2025-08" db="UniProtKB">
        <authorList>
            <consortium name="RefSeq"/>
        </authorList>
    </citation>
    <scope>IDENTIFICATION</scope>
</reference>
<feature type="domain" description="C-type lectin" evidence="2">
    <location>
        <begin position="36"/>
        <end position="134"/>
    </location>
</feature>
<dbReference type="RefSeq" id="XP_025050896.1">
    <property type="nucleotide sequence ID" value="XM_025195111.1"/>
</dbReference>
<evidence type="ECO:0000259" key="2">
    <source>
        <dbReference type="PROSITE" id="PS50041"/>
    </source>
</evidence>
<evidence type="ECO:0000313" key="4">
    <source>
        <dbReference type="RefSeq" id="XP_025050896.1"/>
    </source>
</evidence>
<feature type="chain" id="PRO_5017935945" evidence="1">
    <location>
        <begin position="24"/>
        <end position="140"/>
    </location>
</feature>
<dbReference type="SMART" id="SM00034">
    <property type="entry name" value="CLECT"/>
    <property type="match status" value="1"/>
</dbReference>
<keyword evidence="3" id="KW-1185">Reference proteome</keyword>
<dbReference type="PROSITE" id="PS50041">
    <property type="entry name" value="C_TYPE_LECTIN_2"/>
    <property type="match status" value="1"/>
</dbReference>
<dbReference type="InterPro" id="IPR016186">
    <property type="entry name" value="C-type_lectin-like/link_sf"/>
</dbReference>
<dbReference type="PRINTS" id="PR01504">
    <property type="entry name" value="PNCREATITSAP"/>
</dbReference>
<dbReference type="InParanoid" id="A0A3Q0FTE4"/>
<dbReference type="Gene3D" id="3.10.100.10">
    <property type="entry name" value="Mannose-Binding Protein A, subunit A"/>
    <property type="match status" value="1"/>
</dbReference>
<accession>A0A3Q0FTE4</accession>
<dbReference type="Proteomes" id="UP000189705">
    <property type="component" value="Unplaced"/>
</dbReference>
<name>A0A3Q0FTE4_ALLSI</name>
<dbReference type="SUPFAM" id="SSF56436">
    <property type="entry name" value="C-type lectin-like"/>
    <property type="match status" value="1"/>
</dbReference>
<dbReference type="InterPro" id="IPR050111">
    <property type="entry name" value="C-type_lectin/snaclec_domain"/>
</dbReference>
<feature type="signal peptide" evidence="1">
    <location>
        <begin position="1"/>
        <end position="23"/>
    </location>
</feature>
<evidence type="ECO:0000313" key="3">
    <source>
        <dbReference type="Proteomes" id="UP000189705"/>
    </source>
</evidence>